<organism evidence="1 2">
    <name type="scientific">Azotobacter chroococcum</name>
    <dbReference type="NCBI Taxonomy" id="353"/>
    <lineage>
        <taxon>Bacteria</taxon>
        <taxon>Pseudomonadati</taxon>
        <taxon>Pseudomonadota</taxon>
        <taxon>Gammaproteobacteria</taxon>
        <taxon>Pseudomonadales</taxon>
        <taxon>Pseudomonadaceae</taxon>
        <taxon>Azotobacter</taxon>
    </lineage>
</organism>
<dbReference type="EMBL" id="SMMU01000006">
    <property type="protein sequence ID" value="TCL32901.1"/>
    <property type="molecule type" value="Genomic_DNA"/>
</dbReference>
<evidence type="ECO:0000313" key="2">
    <source>
        <dbReference type="Proteomes" id="UP000295169"/>
    </source>
</evidence>
<evidence type="ECO:0000313" key="1">
    <source>
        <dbReference type="EMBL" id="TCL32901.1"/>
    </source>
</evidence>
<protein>
    <submittedName>
        <fullName evidence="1">Uncharacterized protein</fullName>
    </submittedName>
</protein>
<dbReference type="AlphaFoldDB" id="A0A4V2Q7Q8"/>
<proteinExistence type="predicted"/>
<sequence>MSMSTPVLTHAYQQERNGGNTLRNNLELLDWFSMEQALALLQKKADSQMTMDDLASQCIQYNCAVYLKLNSITKGNYPGAFNHPSTHDLANGVYGIGYQLVEDPKSLFAHSDHGKCLLPLTGAVLVEPTTNSERIDNLQWEAEIDLTSHLPLFKKSDIQRLADEIIEASSDGPSRKSILMVMGALLEILTSPTPKRMNQDAIQKTITDTHKGKRGLGKRNVEDIFSLANKALKEAGE</sequence>
<dbReference type="Proteomes" id="UP000295169">
    <property type="component" value="Unassembled WGS sequence"/>
</dbReference>
<name>A0A4V2Q7Q8_9GAMM</name>
<comment type="caution">
    <text evidence="1">The sequence shown here is derived from an EMBL/GenBank/DDBJ whole genome shotgun (WGS) entry which is preliminary data.</text>
</comment>
<reference evidence="1 2" key="1">
    <citation type="submission" date="2019-03" db="EMBL/GenBank/DDBJ databases">
        <title>Genomic Encyclopedia of Type Strains, Phase IV (KMG-IV): sequencing the most valuable type-strain genomes for metagenomic binning, comparative biology and taxonomic classification.</title>
        <authorList>
            <person name="Goeker M."/>
        </authorList>
    </citation>
    <scope>NUCLEOTIDE SEQUENCE [LARGE SCALE GENOMIC DNA]</scope>
    <source>
        <strain evidence="1 2">DSM 2286</strain>
    </source>
</reference>
<accession>A0A4V2Q7Q8</accession>
<gene>
    <name evidence="1" type="ORF">EV691_106161</name>
</gene>